<evidence type="ECO:0000313" key="4">
    <source>
        <dbReference type="Proteomes" id="UP000549617"/>
    </source>
</evidence>
<dbReference type="AlphaFoldDB" id="A0A7W9AKB8"/>
<evidence type="ECO:0000256" key="2">
    <source>
        <dbReference type="SAM" id="SignalP"/>
    </source>
</evidence>
<evidence type="ECO:0000256" key="1">
    <source>
        <dbReference type="SAM" id="MobiDB-lite"/>
    </source>
</evidence>
<sequence length="121" mass="12753">MTIGFGFALAVSALAGAAHAQRDPAYEAARASGQVGEQLDGYLGVVGAQSGDIRKLVSALNIKRRDAYTKNVPQGSSIEDFAFITGCNLIAKTTVGEKYQAPDGQWQTRGSAAPQRHSRCP</sequence>
<evidence type="ECO:0008006" key="5">
    <source>
        <dbReference type="Google" id="ProtNLM"/>
    </source>
</evidence>
<proteinExistence type="predicted"/>
<organism evidence="3 4">
    <name type="scientific">Sphingobium boeckii</name>
    <dbReference type="NCBI Taxonomy" id="1082345"/>
    <lineage>
        <taxon>Bacteria</taxon>
        <taxon>Pseudomonadati</taxon>
        <taxon>Pseudomonadota</taxon>
        <taxon>Alphaproteobacteria</taxon>
        <taxon>Sphingomonadales</taxon>
        <taxon>Sphingomonadaceae</taxon>
        <taxon>Sphingobium</taxon>
    </lineage>
</organism>
<evidence type="ECO:0000313" key="3">
    <source>
        <dbReference type="EMBL" id="MBB5687009.1"/>
    </source>
</evidence>
<comment type="caution">
    <text evidence="3">The sequence shown here is derived from an EMBL/GenBank/DDBJ whole genome shotgun (WGS) entry which is preliminary data.</text>
</comment>
<keyword evidence="2" id="KW-0732">Signal</keyword>
<reference evidence="3 4" key="1">
    <citation type="submission" date="2020-08" db="EMBL/GenBank/DDBJ databases">
        <title>Genomic Encyclopedia of Type Strains, Phase IV (KMG-IV): sequencing the most valuable type-strain genomes for metagenomic binning, comparative biology and taxonomic classification.</title>
        <authorList>
            <person name="Goeker M."/>
        </authorList>
    </citation>
    <scope>NUCLEOTIDE SEQUENCE [LARGE SCALE GENOMIC DNA]</scope>
    <source>
        <strain evidence="3 4">DSM 25079</strain>
    </source>
</reference>
<name>A0A7W9AKB8_9SPHN</name>
<feature type="chain" id="PRO_5030987079" description="DUF1318 domain-containing protein" evidence="2">
    <location>
        <begin position="21"/>
        <end position="121"/>
    </location>
</feature>
<feature type="signal peptide" evidence="2">
    <location>
        <begin position="1"/>
        <end position="20"/>
    </location>
</feature>
<dbReference type="InterPro" id="IPR008309">
    <property type="entry name" value="YdbL"/>
</dbReference>
<protein>
    <recommendedName>
        <fullName evidence="5">DUF1318 domain-containing protein</fullName>
    </recommendedName>
</protein>
<dbReference type="EMBL" id="JACIJC010000005">
    <property type="protein sequence ID" value="MBB5687009.1"/>
    <property type="molecule type" value="Genomic_DNA"/>
</dbReference>
<dbReference type="Pfam" id="PF07027">
    <property type="entry name" value="DUF1318"/>
    <property type="match status" value="1"/>
</dbReference>
<feature type="region of interest" description="Disordered" evidence="1">
    <location>
        <begin position="100"/>
        <end position="121"/>
    </location>
</feature>
<keyword evidence="4" id="KW-1185">Reference proteome</keyword>
<gene>
    <name evidence="3" type="ORF">FHS49_003037</name>
</gene>
<dbReference type="Proteomes" id="UP000549617">
    <property type="component" value="Unassembled WGS sequence"/>
</dbReference>
<accession>A0A7W9AKB8</accession>